<feature type="transmembrane region" description="Helical" evidence="13">
    <location>
        <begin position="199"/>
        <end position="221"/>
    </location>
</feature>
<keyword evidence="7 13" id="KW-1133">Transmembrane helix</keyword>
<keyword evidence="4 13" id="KW-0812">Transmembrane</keyword>
<comment type="catalytic activity">
    <reaction evidence="11">
        <text>K(+)(in) = K(+)(out)</text>
        <dbReference type="Rhea" id="RHEA:29463"/>
        <dbReference type="ChEBI" id="CHEBI:29103"/>
    </reaction>
</comment>
<feature type="transmembrane region" description="Helical" evidence="13">
    <location>
        <begin position="241"/>
        <end position="262"/>
    </location>
</feature>
<dbReference type="Pfam" id="PF07885">
    <property type="entry name" value="Ion_trans_2"/>
    <property type="match status" value="1"/>
</dbReference>
<feature type="domain" description="Calcium-activated potassium channel BK alpha subunit" evidence="14">
    <location>
        <begin position="384"/>
        <end position="485"/>
    </location>
</feature>
<accession>A0A9N8WBR9</accession>
<feature type="transmembrane region" description="Helical" evidence="13">
    <location>
        <begin position="71"/>
        <end position="89"/>
    </location>
</feature>
<evidence type="ECO:0000313" key="17">
    <source>
        <dbReference type="EMBL" id="CAG8481172.1"/>
    </source>
</evidence>
<evidence type="ECO:0000256" key="12">
    <source>
        <dbReference type="SAM" id="MobiDB-lite"/>
    </source>
</evidence>
<keyword evidence="5" id="KW-0631">Potassium channel</keyword>
<dbReference type="PANTHER" id="PTHR10027">
    <property type="entry name" value="CALCIUM-ACTIVATED POTASSIUM CHANNEL ALPHA CHAIN"/>
    <property type="match status" value="1"/>
</dbReference>
<keyword evidence="2" id="KW-0813">Transport</keyword>
<dbReference type="InterPro" id="IPR013099">
    <property type="entry name" value="K_chnl_dom"/>
</dbReference>
<dbReference type="GO" id="GO:0016020">
    <property type="term" value="C:membrane"/>
    <property type="evidence" value="ECO:0007669"/>
    <property type="project" value="UniProtKB-SubCell"/>
</dbReference>
<feature type="compositionally biased region" description="Basic and acidic residues" evidence="12">
    <location>
        <begin position="632"/>
        <end position="642"/>
    </location>
</feature>
<evidence type="ECO:0000256" key="3">
    <source>
        <dbReference type="ARBA" id="ARBA00022538"/>
    </source>
</evidence>
<sequence>MAKVSTSEPVEGHHVSFILPTEHSSSSRTPSVTSITSVNCTLKQPRYHNLYQPSWREQLAVKLNNSKVGSIWKLVDAFLNIMLCVIYISHTAYMKVALPKFNVIVESVLAILLLLEYIPKFYIYKFESWRSLFTGVSPILTVLTVYPVLITALDPVLNETRYIVFFYPFRFIRCYFSVYDCLVRSEKSVIKIGQVTSRVLIFLESILFLVLAGSSLLYALFFTTIMLGTVGYLSDIIPDNAFPRVLLMVIFIMGLIFIPYSITELTSLIRSKSVYDKPFRKISKQPHVIIIAPTIELPSLRHFLKEFYSLAHGTATVNTKVVILNSTDPTDRVRTFLSDPVFAHRVQYIRGSSLEARYLEKSKAANASAYFILAKKYTQQNPEQIICIDELKLGILAHSCLTPGFSSLLYGLTTSFTSESAQQLRNEAKKRCSSSVLDVEAIEDYITGISQSIYTTTLSECFPGETFLVVSERLYESLGVVLFAIGIPKQRSTSEYTNHWVFDSNEFDEEEYSKNFIVLINPGDYIVKGDEIGFIIASDGKLVDGISTYELHHSQRSNPISNYEQHTFSERQSLLSGDTLKNSGGGSYFDIKKKPQTSVSTHDQQYEYPHRPDSSIARRQRALSTPMSLSTDHPHENPHFEHSTTSFNTSFPVIHEIESSYSIIETITGHILLCDYSSIFPRNLDCFVSPLRKSHLDKITPVVILSPARPSRSQWKILSRFDHVYFVEGNPMTREGLESGRVKYAKQAAMCKEDIDVFVEFVHMDNMKFMSEDASSIDKNMKPHHSPAFMAGTCFSLSMLDSIICQSFYQPHLVSIIHQMLFSAPPLHLPSGATCPAPSHSHFFQIPVPHAFVGYRYGALFHFLSNEKKAIPLGLYRTKSVKTSNGNIKDVKYIYTCPKYHTLLKETDKVFVLSKRMPIISEKA</sequence>
<proteinExistence type="predicted"/>
<keyword evidence="6" id="KW-0630">Potassium</keyword>
<dbReference type="OrthoDB" id="297496at2759"/>
<evidence type="ECO:0000256" key="13">
    <source>
        <dbReference type="SAM" id="Phobius"/>
    </source>
</evidence>
<evidence type="ECO:0000256" key="7">
    <source>
        <dbReference type="ARBA" id="ARBA00022989"/>
    </source>
</evidence>
<dbReference type="Pfam" id="PF22614">
    <property type="entry name" value="Slo-like_RCK"/>
    <property type="match status" value="2"/>
</dbReference>
<feature type="transmembrane region" description="Helical" evidence="13">
    <location>
        <begin position="131"/>
        <end position="150"/>
    </location>
</feature>
<evidence type="ECO:0000256" key="9">
    <source>
        <dbReference type="ARBA" id="ARBA00023136"/>
    </source>
</evidence>
<feature type="transmembrane region" description="Helical" evidence="13">
    <location>
        <begin position="101"/>
        <end position="119"/>
    </location>
</feature>
<comment type="caution">
    <text evidence="17">The sequence shown here is derived from an EMBL/GenBank/DDBJ whole genome shotgun (WGS) entry which is preliminary data.</text>
</comment>
<name>A0A9N8WBR9_9GLOM</name>
<dbReference type="InterPro" id="IPR047871">
    <property type="entry name" value="K_chnl_Slo-like"/>
</dbReference>
<dbReference type="Gene3D" id="1.10.287.70">
    <property type="match status" value="1"/>
</dbReference>
<keyword evidence="9 13" id="KW-0472">Membrane</keyword>
<feature type="region of interest" description="Disordered" evidence="12">
    <location>
        <begin position="591"/>
        <end position="644"/>
    </location>
</feature>
<evidence type="ECO:0000256" key="10">
    <source>
        <dbReference type="ARBA" id="ARBA00023303"/>
    </source>
</evidence>
<keyword evidence="18" id="KW-1185">Reference proteome</keyword>
<dbReference type="GO" id="GO:0005267">
    <property type="term" value="F:potassium channel activity"/>
    <property type="evidence" value="ECO:0007669"/>
    <property type="project" value="UniProtKB-KW"/>
</dbReference>
<evidence type="ECO:0000256" key="6">
    <source>
        <dbReference type="ARBA" id="ARBA00022958"/>
    </source>
</evidence>
<evidence type="ECO:0000259" key="15">
    <source>
        <dbReference type="Pfam" id="PF07885"/>
    </source>
</evidence>
<evidence type="ECO:0000256" key="2">
    <source>
        <dbReference type="ARBA" id="ARBA00022448"/>
    </source>
</evidence>
<dbReference type="PANTHER" id="PTHR10027:SF10">
    <property type="entry name" value="SLOWPOKE 2, ISOFORM D"/>
    <property type="match status" value="1"/>
</dbReference>
<protein>
    <submittedName>
        <fullName evidence="17">8241_t:CDS:1</fullName>
    </submittedName>
</protein>
<evidence type="ECO:0000313" key="18">
    <source>
        <dbReference type="Proteomes" id="UP000789706"/>
    </source>
</evidence>
<organism evidence="17 18">
    <name type="scientific">Diversispora eburnea</name>
    <dbReference type="NCBI Taxonomy" id="1213867"/>
    <lineage>
        <taxon>Eukaryota</taxon>
        <taxon>Fungi</taxon>
        <taxon>Fungi incertae sedis</taxon>
        <taxon>Mucoromycota</taxon>
        <taxon>Glomeromycotina</taxon>
        <taxon>Glomeromycetes</taxon>
        <taxon>Diversisporales</taxon>
        <taxon>Diversisporaceae</taxon>
        <taxon>Diversispora</taxon>
    </lineage>
</organism>
<dbReference type="InterPro" id="IPR003929">
    <property type="entry name" value="K_chnl_BK_asu"/>
</dbReference>
<keyword evidence="10" id="KW-0407">Ion channel</keyword>
<evidence type="ECO:0000259" key="16">
    <source>
        <dbReference type="Pfam" id="PF22614"/>
    </source>
</evidence>
<dbReference type="EMBL" id="CAJVPK010000241">
    <property type="protein sequence ID" value="CAG8481172.1"/>
    <property type="molecule type" value="Genomic_DNA"/>
</dbReference>
<keyword evidence="3" id="KW-0633">Potassium transport</keyword>
<dbReference type="SUPFAM" id="SSF81324">
    <property type="entry name" value="Voltage-gated potassium channels"/>
    <property type="match status" value="1"/>
</dbReference>
<comment type="subcellular location">
    <subcellularLocation>
        <location evidence="1">Membrane</location>
        <topology evidence="1">Multi-pass membrane protein</topology>
    </subcellularLocation>
</comment>
<keyword evidence="8" id="KW-0406">Ion transport</keyword>
<dbReference type="InterPro" id="IPR003148">
    <property type="entry name" value="RCK_N"/>
</dbReference>
<dbReference type="Proteomes" id="UP000789706">
    <property type="component" value="Unassembled WGS sequence"/>
</dbReference>
<evidence type="ECO:0000256" key="8">
    <source>
        <dbReference type="ARBA" id="ARBA00023065"/>
    </source>
</evidence>
<feature type="domain" description="RCK N-terminal" evidence="16">
    <location>
        <begin position="667"/>
        <end position="752"/>
    </location>
</feature>
<evidence type="ECO:0000256" key="1">
    <source>
        <dbReference type="ARBA" id="ARBA00004141"/>
    </source>
</evidence>
<reference evidence="17" key="1">
    <citation type="submission" date="2021-06" db="EMBL/GenBank/DDBJ databases">
        <authorList>
            <person name="Kallberg Y."/>
            <person name="Tangrot J."/>
            <person name="Rosling A."/>
        </authorList>
    </citation>
    <scope>NUCLEOTIDE SEQUENCE</scope>
    <source>
        <strain evidence="17">AZ414A</strain>
    </source>
</reference>
<evidence type="ECO:0000259" key="14">
    <source>
        <dbReference type="Pfam" id="PF03493"/>
    </source>
</evidence>
<dbReference type="Pfam" id="PF03493">
    <property type="entry name" value="BK_channel_a"/>
    <property type="match status" value="1"/>
</dbReference>
<evidence type="ECO:0000256" key="5">
    <source>
        <dbReference type="ARBA" id="ARBA00022826"/>
    </source>
</evidence>
<gene>
    <name evidence="17" type="ORF">DEBURN_LOCUS3670</name>
</gene>
<evidence type="ECO:0000256" key="11">
    <source>
        <dbReference type="ARBA" id="ARBA00034430"/>
    </source>
</evidence>
<feature type="domain" description="Potassium channel" evidence="15">
    <location>
        <begin position="200"/>
        <end position="269"/>
    </location>
</feature>
<evidence type="ECO:0000256" key="4">
    <source>
        <dbReference type="ARBA" id="ARBA00022692"/>
    </source>
</evidence>
<feature type="compositionally biased region" description="Basic and acidic residues" evidence="12">
    <location>
        <begin position="604"/>
        <end position="613"/>
    </location>
</feature>
<feature type="domain" description="RCK N-terminal" evidence="16">
    <location>
        <begin position="285"/>
        <end position="382"/>
    </location>
</feature>
<feature type="compositionally biased region" description="Polar residues" evidence="12">
    <location>
        <begin position="622"/>
        <end position="631"/>
    </location>
</feature>
<dbReference type="AlphaFoldDB" id="A0A9N8WBR9"/>